<evidence type="ECO:0000313" key="3">
    <source>
        <dbReference type="Proteomes" id="UP001589608"/>
    </source>
</evidence>
<evidence type="ECO:0000259" key="1">
    <source>
        <dbReference type="Pfam" id="PF13460"/>
    </source>
</evidence>
<proteinExistence type="predicted"/>
<organism evidence="2 3">
    <name type="scientific">Dactylosporangium vinaceum</name>
    <dbReference type="NCBI Taxonomy" id="53362"/>
    <lineage>
        <taxon>Bacteria</taxon>
        <taxon>Bacillati</taxon>
        <taxon>Actinomycetota</taxon>
        <taxon>Actinomycetes</taxon>
        <taxon>Micromonosporales</taxon>
        <taxon>Micromonosporaceae</taxon>
        <taxon>Dactylosporangium</taxon>
    </lineage>
</organism>
<reference evidence="2 3" key="1">
    <citation type="submission" date="2024-09" db="EMBL/GenBank/DDBJ databases">
        <authorList>
            <person name="Sun Q."/>
            <person name="Mori K."/>
        </authorList>
    </citation>
    <scope>NUCLEOTIDE SEQUENCE [LARGE SCALE GENOMIC DNA]</scope>
    <source>
        <strain evidence="2 3">JCM 3307</strain>
    </source>
</reference>
<dbReference type="Pfam" id="PF13460">
    <property type="entry name" value="NAD_binding_10"/>
    <property type="match status" value="1"/>
</dbReference>
<dbReference type="Gene3D" id="3.40.50.720">
    <property type="entry name" value="NAD(P)-binding Rossmann-like Domain"/>
    <property type="match status" value="1"/>
</dbReference>
<dbReference type="InterPro" id="IPR016040">
    <property type="entry name" value="NAD(P)-bd_dom"/>
</dbReference>
<comment type="caution">
    <text evidence="2">The sequence shown here is derived from an EMBL/GenBank/DDBJ whole genome shotgun (WGS) entry which is preliminary data.</text>
</comment>
<dbReference type="SUPFAM" id="SSF51735">
    <property type="entry name" value="NAD(P)-binding Rossmann-fold domains"/>
    <property type="match status" value="1"/>
</dbReference>
<accession>A0ABV5M350</accession>
<protein>
    <submittedName>
        <fullName evidence="2">SDR family oxidoreductase</fullName>
    </submittedName>
</protein>
<gene>
    <name evidence="2" type="ORF">ACFFTR_09235</name>
</gene>
<dbReference type="InterPro" id="IPR036291">
    <property type="entry name" value="NAD(P)-bd_dom_sf"/>
</dbReference>
<name>A0ABV5M350_9ACTN</name>
<sequence>MILVTGATGAIGGQLVRRLREFDVPIRAMVRHPSKAAALDCDVVIGDFDDPDSLAGALAGVDRLFLNSAGAVPVEGPQPMIRQQVAAIDAAVAAGVASIVKVSVWGARPGGKLAEGAHWEIEQHLRAAPVAATVLQPSGFMQNFLTGAAASIDAGEVIGLGGTGGCPTSTASTSRPARLPC</sequence>
<feature type="domain" description="NAD(P)-binding" evidence="1">
    <location>
        <begin position="6"/>
        <end position="140"/>
    </location>
</feature>
<dbReference type="PANTHER" id="PTHR43162">
    <property type="match status" value="1"/>
</dbReference>
<dbReference type="RefSeq" id="WP_223103622.1">
    <property type="nucleotide sequence ID" value="NZ_CP061913.1"/>
</dbReference>
<evidence type="ECO:0000313" key="2">
    <source>
        <dbReference type="EMBL" id="MFB9443265.1"/>
    </source>
</evidence>
<dbReference type="Proteomes" id="UP001589608">
    <property type="component" value="Unassembled WGS sequence"/>
</dbReference>
<dbReference type="InterPro" id="IPR051604">
    <property type="entry name" value="Ergot_Alk_Oxidoreductase"/>
</dbReference>
<dbReference type="EMBL" id="JBHMCA010000020">
    <property type="protein sequence ID" value="MFB9443265.1"/>
    <property type="molecule type" value="Genomic_DNA"/>
</dbReference>
<dbReference type="PANTHER" id="PTHR43162:SF1">
    <property type="entry name" value="PRESTALK A DIFFERENTIATION PROTEIN A"/>
    <property type="match status" value="1"/>
</dbReference>
<keyword evidence="3" id="KW-1185">Reference proteome</keyword>